<gene>
    <name evidence="2" type="ORF">A6A40_05350</name>
</gene>
<dbReference type="EMBL" id="CP015285">
    <property type="protein sequence ID" value="ANC91375.1"/>
    <property type="molecule type" value="Genomic_DNA"/>
</dbReference>
<keyword evidence="2" id="KW-0808">Transferase</keyword>
<dbReference type="AlphaFoldDB" id="A0A160JEV4"/>
<protein>
    <submittedName>
        <fullName evidence="2">N-acetyltransferase</fullName>
    </submittedName>
</protein>
<sequence>MTMAERSEGGRVVGAGASALWRAMTAADLDRLLAIADIVHPDYPEDRSVFEERLALYPAGCRVAECRGETIGYGVMHPGKLGVPPPLDTPLGSLPADTDCLYLHDIALLPEARGTGLGAAVLAYAHGLAVREGWGWLALTSTPGARSYWDRVGFTPYRDGGPALAAKLESYGGGMSYMTAPVKAPA</sequence>
<dbReference type="InterPro" id="IPR000182">
    <property type="entry name" value="GNAT_dom"/>
</dbReference>
<dbReference type="Gene3D" id="3.40.630.30">
    <property type="match status" value="1"/>
</dbReference>
<dbReference type="PROSITE" id="PS51186">
    <property type="entry name" value="GNAT"/>
    <property type="match status" value="1"/>
</dbReference>
<feature type="domain" description="N-acetyltransferase" evidence="1">
    <location>
        <begin position="19"/>
        <end position="169"/>
    </location>
</feature>
<evidence type="ECO:0000259" key="1">
    <source>
        <dbReference type="PROSITE" id="PS51186"/>
    </source>
</evidence>
<dbReference type="RefSeq" id="WP_063634481.1">
    <property type="nucleotide sequence ID" value="NZ_CP015285.1"/>
</dbReference>
<evidence type="ECO:0000313" key="2">
    <source>
        <dbReference type="EMBL" id="ANC91375.1"/>
    </source>
</evidence>
<dbReference type="InterPro" id="IPR016181">
    <property type="entry name" value="Acyl_CoA_acyltransferase"/>
</dbReference>
<accession>A0A160JEV4</accession>
<dbReference type="GO" id="GO:0016747">
    <property type="term" value="F:acyltransferase activity, transferring groups other than amino-acyl groups"/>
    <property type="evidence" value="ECO:0007669"/>
    <property type="project" value="InterPro"/>
</dbReference>
<keyword evidence="3" id="KW-1185">Reference proteome</keyword>
<dbReference type="CDD" id="cd04301">
    <property type="entry name" value="NAT_SF"/>
    <property type="match status" value="1"/>
</dbReference>
<evidence type="ECO:0000313" key="3">
    <source>
        <dbReference type="Proteomes" id="UP000077405"/>
    </source>
</evidence>
<reference evidence="2 3" key="1">
    <citation type="journal article" date="2013" name="Int. J. Syst. Evol. Microbiol.">
        <title>Azospirillum humicireducens sp. nov., a nitrogen-fixing bacterium isolated from a microbial fuel cell.</title>
        <authorList>
            <person name="Zhou S."/>
            <person name="Han L."/>
            <person name="Wang Y."/>
            <person name="Yang G."/>
            <person name="Zhuang L."/>
            <person name="Hu P."/>
        </authorList>
    </citation>
    <scope>NUCLEOTIDE SEQUENCE [LARGE SCALE GENOMIC DNA]</scope>
    <source>
        <strain evidence="2 3">SgZ-5</strain>
    </source>
</reference>
<dbReference type="Proteomes" id="UP000077405">
    <property type="component" value="Chromosome"/>
</dbReference>
<name>A0A160JEV4_9PROT</name>
<dbReference type="SUPFAM" id="SSF55729">
    <property type="entry name" value="Acyl-CoA N-acyltransferases (Nat)"/>
    <property type="match status" value="1"/>
</dbReference>
<proteinExistence type="predicted"/>
<dbReference type="KEGG" id="ahu:A6A40_05350"/>
<dbReference type="STRING" id="1226968.A6A40_05350"/>
<dbReference type="OrthoDB" id="359414at2"/>
<dbReference type="Pfam" id="PF00583">
    <property type="entry name" value="Acetyltransf_1"/>
    <property type="match status" value="1"/>
</dbReference>
<organism evidence="2 3">
    <name type="scientific">Azospirillum humicireducens</name>
    <dbReference type="NCBI Taxonomy" id="1226968"/>
    <lineage>
        <taxon>Bacteria</taxon>
        <taxon>Pseudomonadati</taxon>
        <taxon>Pseudomonadota</taxon>
        <taxon>Alphaproteobacteria</taxon>
        <taxon>Rhodospirillales</taxon>
        <taxon>Azospirillaceae</taxon>
        <taxon>Azospirillum</taxon>
    </lineage>
</organism>